<evidence type="ECO:0000313" key="2">
    <source>
        <dbReference type="EMBL" id="CAF9917717.1"/>
    </source>
</evidence>
<comment type="caution">
    <text evidence="2">The sequence shown here is derived from an EMBL/GenBank/DDBJ whole genome shotgun (WGS) entry which is preliminary data.</text>
</comment>
<evidence type="ECO:0000256" key="1">
    <source>
        <dbReference type="SAM" id="MobiDB-lite"/>
    </source>
</evidence>
<keyword evidence="3" id="KW-1185">Reference proteome</keyword>
<feature type="compositionally biased region" description="Polar residues" evidence="1">
    <location>
        <begin position="141"/>
        <end position="160"/>
    </location>
</feature>
<dbReference type="EMBL" id="CAJPDS010000020">
    <property type="protein sequence ID" value="CAF9917717.1"/>
    <property type="molecule type" value="Genomic_DNA"/>
</dbReference>
<dbReference type="OrthoDB" id="2163387at2759"/>
<evidence type="ECO:0000313" key="3">
    <source>
        <dbReference type="Proteomes" id="UP000664521"/>
    </source>
</evidence>
<feature type="compositionally biased region" description="Low complexity" evidence="1">
    <location>
        <begin position="334"/>
        <end position="345"/>
    </location>
</feature>
<name>A0A8H3F806_9LECA</name>
<reference evidence="2" key="1">
    <citation type="submission" date="2021-03" db="EMBL/GenBank/DDBJ databases">
        <authorList>
            <person name="Tagirdzhanova G."/>
        </authorList>
    </citation>
    <scope>NUCLEOTIDE SEQUENCE</scope>
</reference>
<dbReference type="AlphaFoldDB" id="A0A8H3F806"/>
<accession>A0A8H3F806</accession>
<feature type="region of interest" description="Disordered" evidence="1">
    <location>
        <begin position="103"/>
        <end position="211"/>
    </location>
</feature>
<organism evidence="2 3">
    <name type="scientific">Heterodermia speciosa</name>
    <dbReference type="NCBI Taxonomy" id="116794"/>
    <lineage>
        <taxon>Eukaryota</taxon>
        <taxon>Fungi</taxon>
        <taxon>Dikarya</taxon>
        <taxon>Ascomycota</taxon>
        <taxon>Pezizomycotina</taxon>
        <taxon>Lecanoromycetes</taxon>
        <taxon>OSLEUM clade</taxon>
        <taxon>Lecanoromycetidae</taxon>
        <taxon>Caliciales</taxon>
        <taxon>Physciaceae</taxon>
        <taxon>Heterodermia</taxon>
    </lineage>
</organism>
<sequence>MARKLQDRLALANYKAQHDLANMSFALVEATMMNRKRDASSIAASSDTSSTSSDHRFFSQTFASSPITAPFFSADAYGSQVAKNNRQQTLYEPLHSDTHAGARKRLRTQSMAPPLTDSSRSTWRAAHNLSGSSPIHRRQSSKFSTSHGPNLSFVSESPTIPHSPPFGSQDDTQDLPRHSFSMNTSKFHASPPRTPPPTRSSGSRKRKGNAKAEEGADLLLYLATSPSPAKPGAKPRIFAPSTPPPNAQALPSSMMSTPGASAFMAGFDTPGQQFNFADFVNITPSPAQGAFGNRTPGPARTPLAAREARRKLNFDSLLPPSGSPKPGHGGKETGLGMELGGELVS</sequence>
<feature type="compositionally biased region" description="Polar residues" evidence="1">
    <location>
        <begin position="108"/>
        <end position="122"/>
    </location>
</feature>
<proteinExistence type="predicted"/>
<protein>
    <submittedName>
        <fullName evidence="2">Uncharacterized protein</fullName>
    </submittedName>
</protein>
<dbReference type="Proteomes" id="UP000664521">
    <property type="component" value="Unassembled WGS sequence"/>
</dbReference>
<dbReference type="PANTHER" id="PTHR40468:SF1">
    <property type="entry name" value="TOPOISOMERASE I DAMAGE AFFECTED PROTEIN 11"/>
    <property type="match status" value="1"/>
</dbReference>
<gene>
    <name evidence="2" type="ORF">HETSPECPRED_003571</name>
</gene>
<dbReference type="PANTHER" id="PTHR40468">
    <property type="entry name" value="YALI0A15257P"/>
    <property type="match status" value="1"/>
</dbReference>
<feature type="region of interest" description="Disordered" evidence="1">
    <location>
        <begin position="313"/>
        <end position="345"/>
    </location>
</feature>